<dbReference type="Proteomes" id="UP001163046">
    <property type="component" value="Unassembled WGS sequence"/>
</dbReference>
<gene>
    <name evidence="1" type="ORF">OS493_011195</name>
</gene>
<sequence>MPLSTVQLSLSTVKDVTSLTPETSSSLSKTSSTASASIEPVRPTRMLITAKDLLVFNYLYRRARMKTLNLSVAAYRWGVNKGSARKKRDLEWINKKRWKTALVKLDARRELESWERSASYQVYEKRGRRFRRQVDNIVVLAETIRRAKPIVGEEVVDIEYRVFNGLAMLSAGHVVETMNRLSEAELVVTMKYAVGHISSFTFFTSSESKCVATRTSYRF</sequence>
<protein>
    <submittedName>
        <fullName evidence="1">Uncharacterized protein</fullName>
    </submittedName>
</protein>
<comment type="caution">
    <text evidence="1">The sequence shown here is derived from an EMBL/GenBank/DDBJ whole genome shotgun (WGS) entry which is preliminary data.</text>
</comment>
<name>A0A9X0CS26_9CNID</name>
<reference evidence="1" key="1">
    <citation type="submission" date="2023-01" db="EMBL/GenBank/DDBJ databases">
        <title>Genome assembly of the deep-sea coral Lophelia pertusa.</title>
        <authorList>
            <person name="Herrera S."/>
            <person name="Cordes E."/>
        </authorList>
    </citation>
    <scope>NUCLEOTIDE SEQUENCE</scope>
    <source>
        <strain evidence="1">USNM1676648</strain>
        <tissue evidence="1">Polyp</tissue>
    </source>
</reference>
<evidence type="ECO:0000313" key="2">
    <source>
        <dbReference type="Proteomes" id="UP001163046"/>
    </source>
</evidence>
<keyword evidence="2" id="KW-1185">Reference proteome</keyword>
<organism evidence="1 2">
    <name type="scientific">Desmophyllum pertusum</name>
    <dbReference type="NCBI Taxonomy" id="174260"/>
    <lineage>
        <taxon>Eukaryota</taxon>
        <taxon>Metazoa</taxon>
        <taxon>Cnidaria</taxon>
        <taxon>Anthozoa</taxon>
        <taxon>Hexacorallia</taxon>
        <taxon>Scleractinia</taxon>
        <taxon>Caryophylliina</taxon>
        <taxon>Caryophylliidae</taxon>
        <taxon>Desmophyllum</taxon>
    </lineage>
</organism>
<proteinExistence type="predicted"/>
<dbReference type="AlphaFoldDB" id="A0A9X0CS26"/>
<evidence type="ECO:0000313" key="1">
    <source>
        <dbReference type="EMBL" id="KAJ7373590.1"/>
    </source>
</evidence>
<dbReference type="EMBL" id="MU826830">
    <property type="protein sequence ID" value="KAJ7373590.1"/>
    <property type="molecule type" value="Genomic_DNA"/>
</dbReference>
<accession>A0A9X0CS26</accession>